<dbReference type="Proteomes" id="UP001597461">
    <property type="component" value="Unassembled WGS sequence"/>
</dbReference>
<comment type="caution">
    <text evidence="1">The sequence shown here is derived from an EMBL/GenBank/DDBJ whole genome shotgun (WGS) entry which is preliminary data.</text>
</comment>
<proteinExistence type="predicted"/>
<keyword evidence="2" id="KW-1185">Reference proteome</keyword>
<dbReference type="EMBL" id="JBHULL010000008">
    <property type="protein sequence ID" value="MFD2582649.1"/>
    <property type="molecule type" value="Genomic_DNA"/>
</dbReference>
<evidence type="ECO:0000313" key="2">
    <source>
        <dbReference type="Proteomes" id="UP001597461"/>
    </source>
</evidence>
<accession>A0ABW5MJJ1</accession>
<evidence type="ECO:0000313" key="1">
    <source>
        <dbReference type="EMBL" id="MFD2582649.1"/>
    </source>
</evidence>
<sequence>MFKGFGNGQFLSCGGLQPRYHFKSSPDEKSGCGLFVLSGLVINGSASKRQTTPNGSRNQRT</sequence>
<gene>
    <name evidence="1" type="ORF">ACFSR6_09125</name>
</gene>
<reference evidence="2" key="1">
    <citation type="journal article" date="2019" name="Int. J. Syst. Evol. Microbiol.">
        <title>The Global Catalogue of Microorganisms (GCM) 10K type strain sequencing project: providing services to taxonomists for standard genome sequencing and annotation.</title>
        <authorList>
            <consortium name="The Broad Institute Genomics Platform"/>
            <consortium name="The Broad Institute Genome Sequencing Center for Infectious Disease"/>
            <person name="Wu L."/>
            <person name="Ma J."/>
        </authorList>
    </citation>
    <scope>NUCLEOTIDE SEQUENCE [LARGE SCALE GENOMIC DNA]</scope>
    <source>
        <strain evidence="2">KCTC 42866</strain>
    </source>
</reference>
<protein>
    <submittedName>
        <fullName evidence="1">Uncharacterized protein</fullName>
    </submittedName>
</protein>
<organism evidence="1 2">
    <name type="scientific">Pedobacter vanadiisoli</name>
    <dbReference type="NCBI Taxonomy" id="1761975"/>
    <lineage>
        <taxon>Bacteria</taxon>
        <taxon>Pseudomonadati</taxon>
        <taxon>Bacteroidota</taxon>
        <taxon>Sphingobacteriia</taxon>
        <taxon>Sphingobacteriales</taxon>
        <taxon>Sphingobacteriaceae</taxon>
        <taxon>Pedobacter</taxon>
    </lineage>
</organism>
<dbReference type="RefSeq" id="WP_379077927.1">
    <property type="nucleotide sequence ID" value="NZ_JBHULL010000008.1"/>
</dbReference>
<name>A0ABW5MJJ1_9SPHI</name>